<dbReference type="SMART" id="SM00869">
    <property type="entry name" value="Autotransporter"/>
    <property type="match status" value="1"/>
</dbReference>
<organism evidence="3 4">
    <name type="scientific">Martelella radicis</name>
    <dbReference type="NCBI Taxonomy" id="1397476"/>
    <lineage>
        <taxon>Bacteria</taxon>
        <taxon>Pseudomonadati</taxon>
        <taxon>Pseudomonadota</taxon>
        <taxon>Alphaproteobacteria</taxon>
        <taxon>Hyphomicrobiales</taxon>
        <taxon>Aurantimonadaceae</taxon>
        <taxon>Martelella</taxon>
    </lineage>
</organism>
<evidence type="ECO:0000313" key="4">
    <source>
        <dbReference type="Proteomes" id="UP000530571"/>
    </source>
</evidence>
<dbReference type="SUPFAM" id="SSF103515">
    <property type="entry name" value="Autotransporter"/>
    <property type="match status" value="1"/>
</dbReference>
<reference evidence="3 4" key="1">
    <citation type="submission" date="2020-08" db="EMBL/GenBank/DDBJ databases">
        <title>Genomic Encyclopedia of Type Strains, Phase IV (KMG-IV): sequencing the most valuable type-strain genomes for metagenomic binning, comparative biology and taxonomic classification.</title>
        <authorList>
            <person name="Goeker M."/>
        </authorList>
    </citation>
    <scope>NUCLEOTIDE SEQUENCE [LARGE SCALE GENOMIC DNA]</scope>
    <source>
        <strain evidence="3 4">DSM 28101</strain>
    </source>
</reference>
<dbReference type="InterPro" id="IPR036709">
    <property type="entry name" value="Autotransporte_beta_dom_sf"/>
</dbReference>
<dbReference type="EMBL" id="JACIDZ010000004">
    <property type="protein sequence ID" value="MBB4121726.1"/>
    <property type="molecule type" value="Genomic_DNA"/>
</dbReference>
<gene>
    <name evidence="3" type="ORF">GGR30_001644</name>
</gene>
<keyword evidence="1" id="KW-1133">Transmembrane helix</keyword>
<feature type="transmembrane region" description="Helical" evidence="1">
    <location>
        <begin position="27"/>
        <end position="51"/>
    </location>
</feature>
<keyword evidence="1" id="KW-0472">Membrane</keyword>
<dbReference type="RefSeq" id="WP_183484620.1">
    <property type="nucleotide sequence ID" value="NZ_JACIDZ010000004.1"/>
</dbReference>
<sequence length="2260" mass="222378">MLKPDQRERAGAHQFDKTERKSARKRWIASSLLFHSTALAGALAGVPVPFYSRGYTRVYAQAVCDPSSTDSYVNNAGAINSTTFACTISSSSTVTSPQYAYGGAMTWYQSSNVYYGDPYSMPPVNPQQGLNITITNTATIDVSAEADVSSMISFSAPNGTHFYTKKHSDAIGVVSAGSNAFRGEVKDADKYSGGAGGTVGVSNNATIQNAARHGIYAVSSGGTAYATYGGDAGAVTVGTTADISAQGFGIVAISRGGATWALTGGAGNDSTITVSGDVNSIASTKTGGGLFAASYGGNSPNNISWNQMEGGTGGNAGKATVTLGSSDSAFSGTISTVAAGSIGKDWTFTDRTSGAAVSAVSYGGQGPVNTNGSGGGYDGGNGGTASVTVYGASGTTIKTSGDDSGGIVAASYGGSSLNYYDASKKGGAAGAVYAKVTGGGSIATTGAHSSGIQATSLGGLGQVASTASTTQNGKGGTGGSVYAKSDFAITTKGDHSHGIAAISSGAGGGIYVWDGNGGFQWGDANIASNTSGKVTVKNYGAIEVYGVDSHGIVAMSIGGGGGLLTSSGKIATQSYSYYSAVTNSASQRVGGASSGAYAAGVTVTNKAAVTTHGGYAAGKTGTQSSGDVPLGGGIAILAQSIGGGGGDNTGSGAIGGIGGSGKSGGDGSDGGTASVQNYGVLTTYGADAHGIVAQSIGGGGGTGRNKSGLFVAVGGDGGNGGNGNEVTITSNGNITTNGSYAAGIIAQSIGGGGGAGGKATAWGIGFSDAVGGSGGSGGNGDTASVTTSSGTTVSTAGVNALGIVIQSIGGGGGSGGAAKSVSAGKTFDIAIATGGTGGDGGNGGEAELTHSGAVSTSGYDATALLVQSIGGGGGSGGASSASALAFGLPFDEKGDSFALSMSVSHGGDGGVAGDGGEAKAIMEKGSTVTTAEKGSLGLHVQSIGGGGGQGGDSTAAAGTATLQSAFAKLTDGEAELQKKLEGESVTASLTFSLGGAGGAAGTGGKAYAHNYGTIKTSGDFADGMLVQSIGGGGGQGGTGETDGIDYFGSSTFNLSLSIGGNAGSGSDGGSAYGGVADTGAVKTYGSNSVGLLVHSIGGGGGKGGGGTGNVDADNKLEVGIGATGGEGGYGGSVYAWNNGTILTKGDSSAGLIAQSIGGGGGQGGSGTSSIGHAFEFEKETKVKFSEWVKAHPSFDVGVTLSANTGASGGTGGYGGSVYVGVEKVGSTQSKGTTTTYGSFSHGVLAQSIGGGGGAVSTSSSANSVTVSGPEADLDISTISFGATGGAAGDGGNVTVYAANIYTQGFAANGVIAQSLGGGGGHAIQTGYAMDKVSIKFGAQGQSDGTRNGGDVLVETIVGTKITTSGDNANGILGQSIGGGGGFAGVALGTYNAVNDESISGVISSTFGGGSDNGHADGQNVIVNHSGSINTSGKRSVGIAGQSISGGGGFLTAAANNFDQSGFVQKQAPSSAHTVNISVKENASIVTSGDGAFGILAQTVSGGGGVSADLAQKLNAFYRSYGGTFTNSQYYYSNNSGIADQTGYVAVTVDGSVSTSGKYAHGVVAQAVGGSGGIFLQNGKTYAGTLANFNNQQDSKVAGNAQNGNLEVTINGSVKVSDPTAWGLWSQATGPAMTLTVGSGGVLSGSTAAASNGEYGGGAIYSSGADRTVLMQYNHGTVTGNIVHHKFATASSAADGVVQTAARAGSSLFVNQGTGTFVTGHIADAGGILNAGSINPGGQWNTVRTRVTGDLVGVGTKDAGSAYDVADLGLSTTFSPFSYFDRSRRIDWRTENSSKGGLLTGLDVDMENGTADTLLIEGDFAGTWGVDINANALLPNTRTEFLKAEGMDTAELTALSSLVFEFTDVTKSAEGWHGFSVADAHFADNGVSLGRNAGGVSRAMQQAWDRIADGSATEVKFAEDEISLGAAFGAFHQADPDTFDDMLLELASQTAAAPLADSPSAAIAAANSVLSCPAFAATGVMMDEGSCVWSRALGGETTQGQHGDSSGYTQSVGGLQFGGQAALADGWFLGSGLTYENSWFRNKSGSEKMEQQSFTGAVALKKEAGPWLFGFVGGAGYNWGDSKRYINLDTLSATARGEPDSAMVFARARASYEFAFGDDYYMRPKVDFDVINMHQFSYTETGAGAMNLMVDGNSDTAFGVTPGIEFGARIPFLEDWPARLYGDLGVSFLTADSWETTSRFAGLSSMDSFSTFTPIADTVGHVTLGLDLAKRQGMELKFQYDGAFADDYQSHTGSIRFGYRF</sequence>
<protein>
    <recommendedName>
        <fullName evidence="2">Autotransporter domain-containing protein</fullName>
    </recommendedName>
</protein>
<feature type="domain" description="Autotransporter" evidence="2">
    <location>
        <begin position="1980"/>
        <end position="2260"/>
    </location>
</feature>
<keyword evidence="1" id="KW-0812">Transmembrane</keyword>
<evidence type="ECO:0000259" key="2">
    <source>
        <dbReference type="PROSITE" id="PS51208"/>
    </source>
</evidence>
<dbReference type="PROSITE" id="PS51208">
    <property type="entry name" value="AUTOTRANSPORTER"/>
    <property type="match status" value="1"/>
</dbReference>
<evidence type="ECO:0000313" key="3">
    <source>
        <dbReference type="EMBL" id="MBB4121726.1"/>
    </source>
</evidence>
<dbReference type="InterPro" id="IPR005546">
    <property type="entry name" value="Autotransporte_beta"/>
</dbReference>
<proteinExistence type="predicted"/>
<accession>A0A7W6KI54</accession>
<name>A0A7W6KI54_9HYPH</name>
<keyword evidence="4" id="KW-1185">Reference proteome</keyword>
<evidence type="ECO:0000256" key="1">
    <source>
        <dbReference type="SAM" id="Phobius"/>
    </source>
</evidence>
<comment type="caution">
    <text evidence="3">The sequence shown here is derived from an EMBL/GenBank/DDBJ whole genome shotgun (WGS) entry which is preliminary data.</text>
</comment>
<dbReference type="Proteomes" id="UP000530571">
    <property type="component" value="Unassembled WGS sequence"/>
</dbReference>